<proteinExistence type="predicted"/>
<keyword evidence="2" id="KW-0614">Plasmid</keyword>
<feature type="coiled-coil region" evidence="1">
    <location>
        <begin position="150"/>
        <end position="177"/>
    </location>
</feature>
<dbReference type="SMR" id="A0A059TYP8"/>
<dbReference type="RefSeq" id="WP_004056139.1">
    <property type="nucleotide sequence ID" value="NC_017943.1"/>
</dbReference>
<evidence type="ECO:0000313" key="4">
    <source>
        <dbReference type="Proteomes" id="UP000027075"/>
    </source>
</evidence>
<dbReference type="EMBL" id="CP039141">
    <property type="protein sequence ID" value="QCQ77212.1"/>
    <property type="molecule type" value="Genomic_DNA"/>
</dbReference>
<dbReference type="OrthoDB" id="200001at2157"/>
<reference evidence="2 4" key="1">
    <citation type="submission" date="2014-04" db="EMBL/GenBank/DDBJ databases">
        <title>Transcriptional profiles of Haloferax mediterranei on the basis of nitrogen availability.</title>
        <authorList>
            <person name="Bautista V."/>
        </authorList>
    </citation>
    <scope>NUCLEOTIDE SEQUENCE [LARGE SCALE GENOMIC DNA]</scope>
    <source>
        <strain evidence="2">ATCC 33500</strain>
        <strain evidence="4">ATCC 33500 / DSM 1411 / JCM 8866 / NBRC 14739 / NCIMB 2177 / R-4</strain>
        <plasmid evidence="2">HMPLAS2</plasmid>
        <plasmid evidence="4">Plasmid HMPLAS2</plasmid>
    </source>
</reference>
<organism evidence="2 4">
    <name type="scientific">Haloferax mediterranei (strain ATCC 33500 / DSM 1411 / JCM 8866 / NBRC 14739 / NCIMB 2177 / R-4)</name>
    <name type="common">Halobacterium mediterranei</name>
    <dbReference type="NCBI Taxonomy" id="523841"/>
    <lineage>
        <taxon>Archaea</taxon>
        <taxon>Methanobacteriati</taxon>
        <taxon>Methanobacteriota</taxon>
        <taxon>Stenosarchaea group</taxon>
        <taxon>Halobacteria</taxon>
        <taxon>Halobacteriales</taxon>
        <taxon>Haloferacaceae</taxon>
        <taxon>Haloferax</taxon>
    </lineage>
</organism>
<evidence type="ECO:0000313" key="2">
    <source>
        <dbReference type="EMBL" id="AHZ24087.1"/>
    </source>
</evidence>
<geneLocation type="plasmid" evidence="3 5">
    <name>pHME322</name>
</geneLocation>
<evidence type="ECO:0000313" key="3">
    <source>
        <dbReference type="EMBL" id="QCQ77212.1"/>
    </source>
</evidence>
<dbReference type="AlphaFoldDB" id="A0A059TYP8"/>
<sequence length="182" mass="20452">MSQQKGDEWTMYAAEMNETMLAALERNVEAQTQFVESWLDALEETPEMSTETISEGLNGYARAYEVWMNAAEQQFERASDAFEGEDVSANEFRDIWLNSANEAFKEVMGTSAFAAATGQTVEDALEMQREVDEAAQSTLRTLGFATEGDIDEVAERLVELERRQHAVETKLDRLLDAMDVEG</sequence>
<reference evidence="3 5" key="2">
    <citation type="submission" date="2019-04" db="EMBL/GenBank/DDBJ databases">
        <title>Methylomes of two halophilic Archaea, Haloarcula marismortui and Haloferax mediterranei.</title>
        <authorList>
            <person name="DasSarma S."/>
            <person name="DasSarma P."/>
            <person name="DasSarma S."/>
            <person name="Fomenkov A."/>
            <person name="Vincze T."/>
            <person name="Anton B.P."/>
            <person name="Roberts R.J."/>
        </authorList>
    </citation>
    <scope>NUCLEOTIDE SEQUENCE [LARGE SCALE GENOMIC DNA]</scope>
    <source>
        <strain evidence="3">ATCC 33500</strain>
        <strain evidence="5">ATCC 33500 / DSM 1411 / JCM 8866 / NBRC 14739 / NCIMB 2177 / R-4</strain>
        <plasmid evidence="3 5">pHME322</plasmid>
    </source>
</reference>
<dbReference type="PATRIC" id="fig|523841.21.peg.27"/>
<dbReference type="Proteomes" id="UP000027075">
    <property type="component" value="Plasmid HMPLAS2"/>
</dbReference>
<dbReference type="GeneID" id="40158349"/>
<dbReference type="Proteomes" id="UP000299011">
    <property type="component" value="Plasmid pHME322"/>
</dbReference>
<name>A0A059TYP8_HALMT</name>
<geneLocation type="plasmid" evidence="2 4">
    <name>HMPLAS2</name>
</geneLocation>
<accession>A0A059TYP8</accession>
<dbReference type="KEGG" id="hme:HFX_5220"/>
<evidence type="ECO:0000256" key="1">
    <source>
        <dbReference type="SAM" id="Coils"/>
    </source>
</evidence>
<gene>
    <name evidence="2" type="ORF">BM92_17935</name>
    <name evidence="3" type="ORF">E6P09_17990</name>
</gene>
<keyword evidence="1" id="KW-0175">Coiled coil</keyword>
<evidence type="ECO:0000313" key="5">
    <source>
        <dbReference type="Proteomes" id="UP000299011"/>
    </source>
</evidence>
<dbReference type="EMBL" id="CP007553">
    <property type="protein sequence ID" value="AHZ24087.1"/>
    <property type="molecule type" value="Genomic_DNA"/>
</dbReference>
<protein>
    <submittedName>
        <fullName evidence="2">Poly(R)-hydroxyalkanoic acid synthase subunit</fullName>
    </submittedName>
</protein>